<keyword evidence="2" id="KW-1185">Reference proteome</keyword>
<gene>
    <name evidence="1" type="ORF">OESDEN_22156</name>
</gene>
<evidence type="ECO:0000313" key="2">
    <source>
        <dbReference type="Proteomes" id="UP000053660"/>
    </source>
</evidence>
<dbReference type="AlphaFoldDB" id="A0A0B1RZW9"/>
<accession>A0A0B1RZW9</accession>
<protein>
    <submittedName>
        <fullName evidence="1">Uncharacterized protein</fullName>
    </submittedName>
</protein>
<proteinExistence type="predicted"/>
<dbReference type="EMBL" id="KN609986">
    <property type="protein sequence ID" value="KHJ78224.1"/>
    <property type="molecule type" value="Genomic_DNA"/>
</dbReference>
<organism evidence="1 2">
    <name type="scientific">Oesophagostomum dentatum</name>
    <name type="common">Nodular worm</name>
    <dbReference type="NCBI Taxonomy" id="61180"/>
    <lineage>
        <taxon>Eukaryota</taxon>
        <taxon>Metazoa</taxon>
        <taxon>Ecdysozoa</taxon>
        <taxon>Nematoda</taxon>
        <taxon>Chromadorea</taxon>
        <taxon>Rhabditida</taxon>
        <taxon>Rhabditina</taxon>
        <taxon>Rhabditomorpha</taxon>
        <taxon>Strongyloidea</taxon>
        <taxon>Strongylidae</taxon>
        <taxon>Oesophagostomum</taxon>
    </lineage>
</organism>
<evidence type="ECO:0000313" key="1">
    <source>
        <dbReference type="EMBL" id="KHJ78224.1"/>
    </source>
</evidence>
<name>A0A0B1RZW9_OESDE</name>
<sequence length="49" mass="5717">MDSRWSNPLYNPYGLNINFLKGLVARKPHQVTKTFTLCFLYAIPSRTRS</sequence>
<reference evidence="1 2" key="1">
    <citation type="submission" date="2014-03" db="EMBL/GenBank/DDBJ databases">
        <title>Draft genome of the hookworm Oesophagostomum dentatum.</title>
        <authorList>
            <person name="Mitreva M."/>
        </authorList>
    </citation>
    <scope>NUCLEOTIDE SEQUENCE [LARGE SCALE GENOMIC DNA]</scope>
    <source>
        <strain evidence="1 2">OD-Hann</strain>
    </source>
</reference>
<dbReference type="Proteomes" id="UP000053660">
    <property type="component" value="Unassembled WGS sequence"/>
</dbReference>